<dbReference type="AlphaFoldDB" id="A0A931AEW6"/>
<dbReference type="RefSeq" id="WP_195900366.1">
    <property type="nucleotide sequence ID" value="NZ_JADOGI010000161.1"/>
</dbReference>
<dbReference type="EMBL" id="JADOGI010000161">
    <property type="protein sequence ID" value="MBF8191456.1"/>
    <property type="molecule type" value="Genomic_DNA"/>
</dbReference>
<proteinExistence type="predicted"/>
<comment type="caution">
    <text evidence="1">The sequence shown here is derived from an EMBL/GenBank/DDBJ whole genome shotgun (WGS) entry which is preliminary data.</text>
</comment>
<dbReference type="Proteomes" id="UP000605361">
    <property type="component" value="Unassembled WGS sequence"/>
</dbReference>
<evidence type="ECO:0000313" key="2">
    <source>
        <dbReference type="Proteomes" id="UP000605361"/>
    </source>
</evidence>
<protein>
    <submittedName>
        <fullName evidence="1">Uncharacterized protein</fullName>
    </submittedName>
</protein>
<accession>A0A931AEW6</accession>
<sequence>MEDICGQASVLRVHAAEEDIEAALRIKLPVAADGVEVFGARVSLSVDQDTIDAAMQLERLLREHELDELARCQAKGRADFLREEILKDPASAQIYAMFELSPRIGGPSANVNLDRLVQQVNEWHPESRWIGVAQILHDFLSNLSEGGRKDLLNILQHALSLLGTPDQVARLSNVSGMPDIAALLPDASTPSQGE</sequence>
<evidence type="ECO:0000313" key="1">
    <source>
        <dbReference type="EMBL" id="MBF8191456.1"/>
    </source>
</evidence>
<keyword evidence="2" id="KW-1185">Reference proteome</keyword>
<name>A0A931AEW6_9ACTN</name>
<organism evidence="1 2">
    <name type="scientific">Nonomuraea cypriaca</name>
    <dbReference type="NCBI Taxonomy" id="1187855"/>
    <lineage>
        <taxon>Bacteria</taxon>
        <taxon>Bacillati</taxon>
        <taxon>Actinomycetota</taxon>
        <taxon>Actinomycetes</taxon>
        <taxon>Streptosporangiales</taxon>
        <taxon>Streptosporangiaceae</taxon>
        <taxon>Nonomuraea</taxon>
    </lineage>
</organism>
<reference evidence="1" key="1">
    <citation type="submission" date="2020-11" db="EMBL/GenBank/DDBJ databases">
        <title>Whole-genome analyses of Nonomuraea sp. K274.</title>
        <authorList>
            <person name="Veyisoglu A."/>
        </authorList>
    </citation>
    <scope>NUCLEOTIDE SEQUENCE</scope>
    <source>
        <strain evidence="1">K274</strain>
    </source>
</reference>
<gene>
    <name evidence="1" type="ORF">ITP53_38325</name>
</gene>